<dbReference type="InterPro" id="IPR012677">
    <property type="entry name" value="Nucleotide-bd_a/b_plait_sf"/>
</dbReference>
<organism evidence="5">
    <name type="scientific">Xenopus tropicalis</name>
    <name type="common">Western clawed frog</name>
    <name type="synonym">Silurana tropicalis</name>
    <dbReference type="NCBI Taxonomy" id="8364"/>
    <lineage>
        <taxon>Eukaryota</taxon>
        <taxon>Metazoa</taxon>
        <taxon>Chordata</taxon>
        <taxon>Craniata</taxon>
        <taxon>Vertebrata</taxon>
        <taxon>Euteleostomi</taxon>
        <taxon>Amphibia</taxon>
        <taxon>Batrachia</taxon>
        <taxon>Anura</taxon>
        <taxon>Pipoidea</taxon>
        <taxon>Pipidae</taxon>
        <taxon>Xenopodinae</taxon>
        <taxon>Xenopus</taxon>
        <taxon>Silurana</taxon>
    </lineage>
</organism>
<reference evidence="5" key="2">
    <citation type="submission" date="2021-03" db="UniProtKB">
        <authorList>
            <consortium name="Ensembl"/>
        </authorList>
    </citation>
    <scope>IDENTIFICATION</scope>
</reference>
<feature type="compositionally biased region" description="Basic and acidic residues" evidence="3">
    <location>
        <begin position="114"/>
        <end position="131"/>
    </location>
</feature>
<feature type="compositionally biased region" description="Basic residues" evidence="3">
    <location>
        <begin position="132"/>
        <end position="149"/>
    </location>
</feature>
<feature type="domain" description="RRM" evidence="4">
    <location>
        <begin position="492"/>
        <end position="564"/>
    </location>
</feature>
<feature type="compositionally biased region" description="Basic and acidic residues" evidence="3">
    <location>
        <begin position="162"/>
        <end position="173"/>
    </location>
</feature>
<name>A0A803KD36_XENTR</name>
<feature type="compositionally biased region" description="Acidic residues" evidence="3">
    <location>
        <begin position="72"/>
        <end position="83"/>
    </location>
</feature>
<dbReference type="InParanoid" id="A0A803KD36"/>
<dbReference type="InterPro" id="IPR019734">
    <property type="entry name" value="TPR_rpt"/>
</dbReference>
<accession>A0A803KD36</accession>
<dbReference type="PROSITE" id="PS50102">
    <property type="entry name" value="RRM"/>
    <property type="match status" value="1"/>
</dbReference>
<dbReference type="Pfam" id="PF13181">
    <property type="entry name" value="TPR_8"/>
    <property type="match status" value="2"/>
</dbReference>
<sequence>MEPGDTQVSAVPQHAVAPDKDLLELLTFLNAYESGGPGGHVGGNEDSWAENRGMDSGDDVPDDYYYYNEQGSSDEDEDDDDGAWDGTYCGFRPSFLYPYYSNLPTPTVITQEEADRNAQELVEQEKREKEKANKKRLKKKRQKERKRQQKLGESLNNITVSHENEELDPKGTDGNRSSEPSPPVPRDGGSEWKGMSEPDSEDDLDFGSSFVCQAKKKMERKPKPERKDRAGEGSRDRAGEGSRDRAGEGSRDRAGEGSRDRANGGSRDRANERDVNVSVKSPKPVQEQAHSAHGYRLQQSLHLANIGNNCASGGKFAEAIAHYSDAIRLNPTEYRFLGNRSYSYERCGRYREALQDAERALQLEPHFVRGYFRKGKALKGLKRYAEAIVAFQNVLLNDLNHPEAASEIESCQLMAPDVSSVTRVKIIPNSPLSPPLTPPGSAPGPEQCCVPRTLVYTRADINNTPPKAKIPYNTARPSAPQNPPSPSTSKLYPVWVGNITNQITEGVLRSHFEPFGSVHSMRILYSRTCAFINFTNREAAETAFHALQGLTVEGTTFVLQLRNPEHRKLISGK</sequence>
<proteinExistence type="predicted"/>
<dbReference type="InterPro" id="IPR035979">
    <property type="entry name" value="RBD_domain_sf"/>
</dbReference>
<dbReference type="GeneTree" id="ENSGT00940000161036"/>
<dbReference type="PANTHER" id="PTHR47678:SF1">
    <property type="entry name" value="TETRATRICOPEPTIDE REPEAT PROTEIN 31"/>
    <property type="match status" value="1"/>
</dbReference>
<dbReference type="Gene3D" id="3.30.70.330">
    <property type="match status" value="1"/>
</dbReference>
<keyword evidence="2" id="KW-0802">TPR repeat</keyword>
<feature type="region of interest" description="Disordered" evidence="3">
    <location>
        <begin position="33"/>
        <end position="85"/>
    </location>
</feature>
<dbReference type="Ensembl" id="ENSXETT00000114658">
    <property type="protein sequence ID" value="ENSXETP00000118336"/>
    <property type="gene ID" value="ENSXETG00000046491"/>
</dbReference>
<feature type="repeat" description="TPR" evidence="2">
    <location>
        <begin position="334"/>
        <end position="367"/>
    </location>
</feature>
<dbReference type="SUPFAM" id="SSF48452">
    <property type="entry name" value="TPR-like"/>
    <property type="match status" value="1"/>
</dbReference>
<dbReference type="Gene3D" id="1.25.40.10">
    <property type="entry name" value="Tetratricopeptide repeat domain"/>
    <property type="match status" value="1"/>
</dbReference>
<evidence type="ECO:0000256" key="2">
    <source>
        <dbReference type="PROSITE-ProRule" id="PRU00339"/>
    </source>
</evidence>
<feature type="region of interest" description="Disordered" evidence="3">
    <location>
        <begin position="114"/>
        <end position="293"/>
    </location>
</feature>
<dbReference type="AlphaFoldDB" id="A0A803KD36"/>
<evidence type="ECO:0000259" key="4">
    <source>
        <dbReference type="PROSITE" id="PS50102"/>
    </source>
</evidence>
<reference evidence="5" key="1">
    <citation type="journal article" date="2010" name="Science">
        <title>The genome of the Western clawed frog Xenopus tropicalis.</title>
        <authorList>
            <person name="Hellsten U."/>
            <person name="Harland R.M."/>
            <person name="Gilchrist M.J."/>
            <person name="Hendrix D."/>
            <person name="Jurka J."/>
            <person name="Kapitonov V."/>
            <person name="Ovcharenko I."/>
            <person name="Putnam N.H."/>
            <person name="Shu S."/>
            <person name="Taher L."/>
            <person name="Blitz I.L."/>
            <person name="Blumberg B."/>
            <person name="Dichmann D.S."/>
            <person name="Dubchak I."/>
            <person name="Amaya E."/>
            <person name="Detter J.C."/>
            <person name="Fletcher R."/>
            <person name="Gerhard D.S."/>
            <person name="Goodstein D."/>
            <person name="Graves T."/>
            <person name="Grigoriev I.V."/>
            <person name="Grimwood J."/>
            <person name="Kawashima T."/>
            <person name="Lindquist E."/>
            <person name="Lucas S.M."/>
            <person name="Mead P.E."/>
            <person name="Mitros T."/>
            <person name="Ogino H."/>
            <person name="Ohta Y."/>
            <person name="Poliakov A.V."/>
            <person name="Pollet N."/>
            <person name="Robert J."/>
            <person name="Salamov A."/>
            <person name="Sater A.K."/>
            <person name="Schmutz J."/>
            <person name="Terry A."/>
            <person name="Vize P.D."/>
            <person name="Warren W.C."/>
            <person name="Wells D."/>
            <person name="Wills A."/>
            <person name="Wilson R.K."/>
            <person name="Zimmerman L.B."/>
            <person name="Zorn A.M."/>
            <person name="Grainger R."/>
            <person name="Grammer T."/>
            <person name="Khokha M.K."/>
            <person name="Richardson P.M."/>
            <person name="Rokhsar D.S."/>
        </authorList>
    </citation>
    <scope>NUCLEOTIDE SEQUENCE [LARGE SCALE GENOMIC DNA]</scope>
    <source>
        <strain evidence="5">Nigerian</strain>
    </source>
</reference>
<dbReference type="SMART" id="SM00028">
    <property type="entry name" value="TPR"/>
    <property type="match status" value="3"/>
</dbReference>
<dbReference type="InterPro" id="IPR000504">
    <property type="entry name" value="RRM_dom"/>
</dbReference>
<protein>
    <recommendedName>
        <fullName evidence="4">RRM domain-containing protein</fullName>
    </recommendedName>
</protein>
<evidence type="ECO:0000313" key="5">
    <source>
        <dbReference type="Ensembl" id="ENSXETP00000118336"/>
    </source>
</evidence>
<evidence type="ECO:0000256" key="1">
    <source>
        <dbReference type="PROSITE-ProRule" id="PRU00176"/>
    </source>
</evidence>
<dbReference type="PROSITE" id="PS50005">
    <property type="entry name" value="TPR"/>
    <property type="match status" value="2"/>
</dbReference>
<dbReference type="GO" id="GO:0003723">
    <property type="term" value="F:RNA binding"/>
    <property type="evidence" value="ECO:0007669"/>
    <property type="project" value="UniProtKB-UniRule"/>
</dbReference>
<keyword evidence="1" id="KW-0694">RNA-binding</keyword>
<dbReference type="SUPFAM" id="SSF54928">
    <property type="entry name" value="RNA-binding domain, RBD"/>
    <property type="match status" value="1"/>
</dbReference>
<dbReference type="CDD" id="cd00590">
    <property type="entry name" value="RRM_SF"/>
    <property type="match status" value="1"/>
</dbReference>
<evidence type="ECO:0000256" key="3">
    <source>
        <dbReference type="SAM" id="MobiDB-lite"/>
    </source>
</evidence>
<dbReference type="SMART" id="SM00360">
    <property type="entry name" value="RRM"/>
    <property type="match status" value="1"/>
</dbReference>
<dbReference type="PANTHER" id="PTHR47678">
    <property type="entry name" value="TETRATRICOPEPTIDE REPEAT PROTEIN 31"/>
    <property type="match status" value="1"/>
</dbReference>
<feature type="repeat" description="TPR" evidence="2">
    <location>
        <begin position="300"/>
        <end position="333"/>
    </location>
</feature>
<dbReference type="Pfam" id="PF00076">
    <property type="entry name" value="RRM_1"/>
    <property type="match status" value="1"/>
</dbReference>
<feature type="region of interest" description="Disordered" evidence="3">
    <location>
        <begin position="466"/>
        <end position="487"/>
    </location>
</feature>
<dbReference type="InterPro" id="IPR011990">
    <property type="entry name" value="TPR-like_helical_dom_sf"/>
</dbReference>
<dbReference type="FunCoup" id="A0A803KD36">
    <property type="interactions" value="469"/>
</dbReference>
<feature type="compositionally biased region" description="Basic and acidic residues" evidence="3">
    <location>
        <begin position="221"/>
        <end position="275"/>
    </location>
</feature>